<dbReference type="Gene3D" id="3.55.50.30">
    <property type="match status" value="1"/>
</dbReference>
<dbReference type="Pfam" id="PF07715">
    <property type="entry name" value="Plug"/>
    <property type="match status" value="1"/>
</dbReference>
<evidence type="ECO:0000313" key="6">
    <source>
        <dbReference type="Proteomes" id="UP000249547"/>
    </source>
</evidence>
<proteinExistence type="predicted"/>
<reference evidence="5 6" key="1">
    <citation type="submission" date="2018-06" db="EMBL/GenBank/DDBJ databases">
        <title>Genomic Encyclopedia of Archaeal and Bacterial Type Strains, Phase II (KMG-II): from individual species to whole genera.</title>
        <authorList>
            <person name="Goeker M."/>
        </authorList>
    </citation>
    <scope>NUCLEOTIDE SEQUENCE [LARGE SCALE GENOMIC DNA]</scope>
    <source>
        <strain evidence="5 6">DSM 23857</strain>
    </source>
</reference>
<dbReference type="InterPro" id="IPR008969">
    <property type="entry name" value="CarboxyPept-like_regulatory"/>
</dbReference>
<dbReference type="GO" id="GO:0009279">
    <property type="term" value="C:cell outer membrane"/>
    <property type="evidence" value="ECO:0007669"/>
    <property type="project" value="UniProtKB-SubCell"/>
</dbReference>
<protein>
    <submittedName>
        <fullName evidence="5">TonB-linked SusC/RagA family outer membrane protein</fullName>
    </submittedName>
</protein>
<dbReference type="AlphaFoldDB" id="A0A327QCE8"/>
<sequence>MQFLANGKAMPLTWFKGVVPLRSTAQIWLIMKLMICLLLGVSLHISANSYAQQVSISVKDAKLERVLEQIKSQTGYTFVYKTEWLREAKNVDLQLSNAPLESALELAFKNQPFTYSITRKTIVIKQRDELGIGAPKPVETFQEITIRGRIVDEKGNALPGASIGIVGDKRGTVSLGDGTFSLSVPDEKSRIRVSMIGYQPVDYVATNVPAVIKLRLKDEDLNQVVVTGVMKRNKESFSGAAATYTGQQLRTISNTNVIQSLRTLDPSFLVLENNIAGANPNQLPTIELRGQTSISTETVRDRYSEDPNQPLFILNGFPATLRQIVDLDMNRVSSISILKDAASTALYGARAANGVVVVETIRPPEGTFNIRYNSDFNFEMPDISSYNRMNAAEKLEFERLSNVYKANSRFDSPDDYYQYYLPLYNSRLQDVLSGVDSYWLSDPLRNGVSQKHGIYVGGNSGAVSYELGGHYRKIEGVMKGDGRDEWSGTLQVGYRQNRLNLNNILYVNGSKENESPYGSFATWVNTNPYFKKAPADQRFLSVFKDKGSNGQIRDDSVYIANPLYNASIGNFDKGQSFNIQNNLQVSYNLTKSLIWESNLQLNATNTDNRTFKSPLHTSYFKQTEPTKRGELGIRTSNQFRYSANTMLSFYKNINKHSINASARAEVEEDKSSVNTTNYIGFPNASNGNLRFAYGYNTDKPASASMQVRRRAAYVGVLYYSYDNRYNFDVTWRNEGSTAYGAANPFQSYFGLGASWNLHNEKVIKDLDLFSALRVRGNIGSTGNQNFDSYTSITTYVYPSQYNMFGQGVVLSTKGNPHLKAQKTDSYNLGLDVSMMENRLNLEVNVYQKVTSPMVLAVELSPSSGLSRYPFNAGTSTVKGMEFNLRYNILQNRQKNLQWMVGVTGSRYNTIYSNLNTTLNNLNDKLREANSLVSYRDGYSPETIWAVRSLGIDPATGREIFQKLDGTQTFDYNTKDRVALGSTRPELTGVISTSVTYKGFYFYLAGRYNYNADYLNSSLYDRVENIDFYNIVENNQDKRALYERWKTAGDISKFKAISLTSTTPMSSRFIQKENSYTIESVSLAYTFNSRNFSWLNALRLKSLRISGIANEPLRISTIKRERGLTYPFSRKFSVSLNANF</sequence>
<keyword evidence="2" id="KW-0472">Membrane</keyword>
<feature type="domain" description="TonB-dependent receptor plug" evidence="4">
    <location>
        <begin position="235"/>
        <end position="355"/>
    </location>
</feature>
<dbReference type="Pfam" id="PF13715">
    <property type="entry name" value="CarbopepD_reg_2"/>
    <property type="match status" value="1"/>
</dbReference>
<keyword evidence="6" id="KW-1185">Reference proteome</keyword>
<dbReference type="InterPro" id="IPR012910">
    <property type="entry name" value="Plug_dom"/>
</dbReference>
<accession>A0A327QCE8</accession>
<evidence type="ECO:0000313" key="5">
    <source>
        <dbReference type="EMBL" id="RAI99386.1"/>
    </source>
</evidence>
<dbReference type="InterPro" id="IPR023997">
    <property type="entry name" value="TonB-dep_OMP_SusC/RagA_CS"/>
</dbReference>
<dbReference type="Gene3D" id="2.40.170.20">
    <property type="entry name" value="TonB-dependent receptor, beta-barrel domain"/>
    <property type="match status" value="1"/>
</dbReference>
<dbReference type="InterPro" id="IPR023996">
    <property type="entry name" value="TonB-dep_OMP_SusC/RagA"/>
</dbReference>
<name>A0A327QCE8_9BACT</name>
<keyword evidence="3" id="KW-0998">Cell outer membrane</keyword>
<dbReference type="InterPro" id="IPR036942">
    <property type="entry name" value="Beta-barrel_TonB_sf"/>
</dbReference>
<gene>
    <name evidence="5" type="ORF">LX64_04517</name>
</gene>
<dbReference type="NCBIfam" id="TIGR04056">
    <property type="entry name" value="OMP_RagA_SusC"/>
    <property type="match status" value="1"/>
</dbReference>
<dbReference type="EMBL" id="QLLL01000010">
    <property type="protein sequence ID" value="RAI99386.1"/>
    <property type="molecule type" value="Genomic_DNA"/>
</dbReference>
<dbReference type="SUPFAM" id="SSF49464">
    <property type="entry name" value="Carboxypeptidase regulatory domain-like"/>
    <property type="match status" value="1"/>
</dbReference>
<dbReference type="Gene3D" id="2.170.130.10">
    <property type="entry name" value="TonB-dependent receptor, plug domain"/>
    <property type="match status" value="1"/>
</dbReference>
<evidence type="ECO:0000259" key="4">
    <source>
        <dbReference type="Pfam" id="PF07715"/>
    </source>
</evidence>
<evidence type="ECO:0000256" key="3">
    <source>
        <dbReference type="ARBA" id="ARBA00023237"/>
    </source>
</evidence>
<organism evidence="5 6">
    <name type="scientific">Chitinophaga skermanii</name>
    <dbReference type="NCBI Taxonomy" id="331697"/>
    <lineage>
        <taxon>Bacteria</taxon>
        <taxon>Pseudomonadati</taxon>
        <taxon>Bacteroidota</taxon>
        <taxon>Chitinophagia</taxon>
        <taxon>Chitinophagales</taxon>
        <taxon>Chitinophagaceae</taxon>
        <taxon>Chitinophaga</taxon>
    </lineage>
</organism>
<dbReference type="Gene3D" id="2.60.40.1120">
    <property type="entry name" value="Carboxypeptidase-like, regulatory domain"/>
    <property type="match status" value="1"/>
</dbReference>
<dbReference type="InterPro" id="IPR037066">
    <property type="entry name" value="Plug_dom_sf"/>
</dbReference>
<dbReference type="Proteomes" id="UP000249547">
    <property type="component" value="Unassembled WGS sequence"/>
</dbReference>
<evidence type="ECO:0000256" key="2">
    <source>
        <dbReference type="ARBA" id="ARBA00023136"/>
    </source>
</evidence>
<dbReference type="NCBIfam" id="TIGR04057">
    <property type="entry name" value="SusC_RagA_signa"/>
    <property type="match status" value="1"/>
</dbReference>
<evidence type="ECO:0000256" key="1">
    <source>
        <dbReference type="ARBA" id="ARBA00004442"/>
    </source>
</evidence>
<comment type="subcellular location">
    <subcellularLocation>
        <location evidence="1">Cell outer membrane</location>
    </subcellularLocation>
</comment>
<comment type="caution">
    <text evidence="5">The sequence shown here is derived from an EMBL/GenBank/DDBJ whole genome shotgun (WGS) entry which is preliminary data.</text>
</comment>
<dbReference type="SUPFAM" id="SSF56935">
    <property type="entry name" value="Porins"/>
    <property type="match status" value="1"/>
</dbReference>